<feature type="compositionally biased region" description="Low complexity" evidence="1">
    <location>
        <begin position="270"/>
        <end position="282"/>
    </location>
</feature>
<feature type="compositionally biased region" description="Low complexity" evidence="1">
    <location>
        <begin position="411"/>
        <end position="420"/>
    </location>
</feature>
<proteinExistence type="predicted"/>
<feature type="compositionally biased region" description="Low complexity" evidence="1">
    <location>
        <begin position="207"/>
        <end position="219"/>
    </location>
</feature>
<sequence>MLWGVTKGQFPYQWCQGCGVVRSKTYHILVKSGAPIAPDNRLCGQCIDHREARRRIRKTSREGLIVESLDRKVQTQDVLREEIREGYRLAEPPAKVDEKRGLVYKQPREITTSATRPVNTHPKELKNKELSSSEIDGLVPNDEGIQPHISPHEEQGHPRQNRARVLQRRRPRNISKLHWAALNASPLCRNEVERNPGGGRYDSGGASLSTSSEGDSLSNLSMAPMHLAATDRPSQQNYQENTPQTPNPTYYQSSPDDNASLPSPPKRQRSSLYSSPPFSPSSTDDVFSANSATAATQDSRSSKIVAPVSTSPSASPITKGLAGLFFSQNPGAESRMNNALGLTPSPPQRVSRRRNRGRAVLPTSSESSSDYTKYRPAIKSPLSKYPPVTAESFAPEMSLAQVAAPVGYPGNGKNHGNNNNRSTPKRKRSEQRFLYSRDDSVEETEEEEFIPDPVKLAEAQERMMKNGEWAVNGDGSPPQRRKLPQDGIVRRMSELDAMFAEDGDRAVEVGSELAWKIEG</sequence>
<comment type="caution">
    <text evidence="2">The sequence shown here is derived from an EMBL/GenBank/DDBJ whole genome shotgun (WGS) entry which is preliminary data.</text>
</comment>
<evidence type="ECO:0000313" key="2">
    <source>
        <dbReference type="EMBL" id="KAK0672869.1"/>
    </source>
</evidence>
<feature type="region of interest" description="Disordered" evidence="1">
    <location>
        <begin position="232"/>
        <end position="316"/>
    </location>
</feature>
<evidence type="ECO:0000256" key="1">
    <source>
        <dbReference type="SAM" id="MobiDB-lite"/>
    </source>
</evidence>
<keyword evidence="3" id="KW-1185">Reference proteome</keyword>
<dbReference type="AlphaFoldDB" id="A0AA40DGN6"/>
<reference evidence="2" key="1">
    <citation type="submission" date="2023-06" db="EMBL/GenBank/DDBJ databases">
        <title>Genome-scale phylogeny and comparative genomics of the fungal order Sordariales.</title>
        <authorList>
            <consortium name="Lawrence Berkeley National Laboratory"/>
            <person name="Hensen N."/>
            <person name="Bonometti L."/>
            <person name="Westerberg I."/>
            <person name="Brannstrom I.O."/>
            <person name="Guillou S."/>
            <person name="Cros-Aarteil S."/>
            <person name="Calhoun S."/>
            <person name="Haridas S."/>
            <person name="Kuo A."/>
            <person name="Mondo S."/>
            <person name="Pangilinan J."/>
            <person name="Riley R."/>
            <person name="Labutti K."/>
            <person name="Andreopoulos B."/>
            <person name="Lipzen A."/>
            <person name="Chen C."/>
            <person name="Yanf M."/>
            <person name="Daum C."/>
            <person name="Ng V."/>
            <person name="Clum A."/>
            <person name="Steindorff A."/>
            <person name="Ohm R."/>
            <person name="Martin F."/>
            <person name="Silar P."/>
            <person name="Natvig D."/>
            <person name="Lalanne C."/>
            <person name="Gautier V."/>
            <person name="Ament-Velasquez S.L."/>
            <person name="Kruys A."/>
            <person name="Hutchinson M.I."/>
            <person name="Powell A.J."/>
            <person name="Barry K."/>
            <person name="Miller A.N."/>
            <person name="Grigoriev I.V."/>
            <person name="Debuchy R."/>
            <person name="Gladieux P."/>
            <person name="Thoren M.H."/>
            <person name="Johannesson H."/>
        </authorList>
    </citation>
    <scope>NUCLEOTIDE SEQUENCE</scope>
    <source>
        <strain evidence="2">CBS 307.81</strain>
    </source>
</reference>
<evidence type="ECO:0000313" key="3">
    <source>
        <dbReference type="Proteomes" id="UP001174997"/>
    </source>
</evidence>
<accession>A0AA40DGN6</accession>
<dbReference type="EMBL" id="JAULSY010000010">
    <property type="protein sequence ID" value="KAK0672869.1"/>
    <property type="molecule type" value="Genomic_DNA"/>
</dbReference>
<name>A0AA40DGN6_9PEZI</name>
<feature type="region of interest" description="Disordered" evidence="1">
    <location>
        <begin position="189"/>
        <end position="219"/>
    </location>
</feature>
<feature type="compositionally biased region" description="Polar residues" evidence="1">
    <location>
        <begin position="232"/>
        <end position="261"/>
    </location>
</feature>
<gene>
    <name evidence="2" type="ORF">QBC41DRAFT_216216</name>
</gene>
<protein>
    <submittedName>
        <fullName evidence="2">Uncharacterized protein</fullName>
    </submittedName>
</protein>
<dbReference type="Proteomes" id="UP001174997">
    <property type="component" value="Unassembled WGS sequence"/>
</dbReference>
<feature type="region of interest" description="Disordered" evidence="1">
    <location>
        <begin position="335"/>
        <end position="372"/>
    </location>
</feature>
<feature type="region of interest" description="Disordered" evidence="1">
    <location>
        <begin position="404"/>
        <end position="432"/>
    </location>
</feature>
<feature type="compositionally biased region" description="Low complexity" evidence="1">
    <location>
        <begin position="304"/>
        <end position="316"/>
    </location>
</feature>
<feature type="region of interest" description="Disordered" evidence="1">
    <location>
        <begin position="129"/>
        <end position="165"/>
    </location>
</feature>
<organism evidence="2 3">
    <name type="scientific">Cercophora samala</name>
    <dbReference type="NCBI Taxonomy" id="330535"/>
    <lineage>
        <taxon>Eukaryota</taxon>
        <taxon>Fungi</taxon>
        <taxon>Dikarya</taxon>
        <taxon>Ascomycota</taxon>
        <taxon>Pezizomycotina</taxon>
        <taxon>Sordariomycetes</taxon>
        <taxon>Sordariomycetidae</taxon>
        <taxon>Sordariales</taxon>
        <taxon>Lasiosphaeriaceae</taxon>
        <taxon>Cercophora</taxon>
    </lineage>
</organism>
<feature type="compositionally biased region" description="Polar residues" evidence="1">
    <location>
        <begin position="362"/>
        <end position="371"/>
    </location>
</feature>
<feature type="compositionally biased region" description="Polar residues" evidence="1">
    <location>
        <begin position="283"/>
        <end position="299"/>
    </location>
</feature>